<gene>
    <name evidence="1" type="ORF">LFAB_08065</name>
</gene>
<dbReference type="EMBL" id="AWWK01000035">
    <property type="protein sequence ID" value="ETY74217.1"/>
    <property type="molecule type" value="Genomic_DNA"/>
</dbReference>
<dbReference type="STRING" id="1400520.LFAB_08065"/>
<comment type="caution">
    <text evidence="1">The sequence shown here is derived from an EMBL/GenBank/DDBJ whole genome shotgun (WGS) entry which is preliminary data.</text>
</comment>
<dbReference type="eggNOG" id="COG2336">
    <property type="taxonomic scope" value="Bacteria"/>
</dbReference>
<dbReference type="AlphaFoldDB" id="W6T7H0"/>
<proteinExistence type="predicted"/>
<protein>
    <submittedName>
        <fullName evidence="1">PbsX family transcriptional regulator</fullName>
    </submittedName>
</protein>
<dbReference type="HOGENOM" id="CLU_150554_1_1_9"/>
<organism evidence="1 2">
    <name type="scientific">Lactiplantibacillus fabifermentans T30PCM01</name>
    <dbReference type="NCBI Taxonomy" id="1400520"/>
    <lineage>
        <taxon>Bacteria</taxon>
        <taxon>Bacillati</taxon>
        <taxon>Bacillota</taxon>
        <taxon>Bacilli</taxon>
        <taxon>Lactobacillales</taxon>
        <taxon>Lactobacillaceae</taxon>
        <taxon>Lactiplantibacillus</taxon>
    </lineage>
</organism>
<reference evidence="1 2" key="1">
    <citation type="journal article" date="2014" name="Genome Announc.">
        <title>Genome Sequence of Lactobacillus fabifermentans Strain T30PCM01, Isolated from Fermenting Grape Marc.</title>
        <authorList>
            <person name="Treu L."/>
            <person name="Vendramin V."/>
            <person name="Bovo B."/>
            <person name="Giacomini A."/>
            <person name="Corich V."/>
            <person name="Campanaro S."/>
        </authorList>
    </citation>
    <scope>NUCLEOTIDE SEQUENCE [LARGE SCALE GENOMIC DNA]</scope>
    <source>
        <strain evidence="1 2">T30PCM01</strain>
    </source>
</reference>
<sequence>MSSINKPVRLVGLAKSKAIRISREILKQLNLDDRQQFDLVIKNNAIVLLPYRNQPRDIHELFSGWPDDGQREHELDWGQSVVN</sequence>
<accession>W6T7H0</accession>
<name>W6T7H0_9LACO</name>
<dbReference type="InterPro" id="IPR037914">
    <property type="entry name" value="SpoVT-AbrB_sf"/>
</dbReference>
<dbReference type="Gene3D" id="2.10.260.10">
    <property type="match status" value="1"/>
</dbReference>
<evidence type="ECO:0000313" key="2">
    <source>
        <dbReference type="Proteomes" id="UP000019247"/>
    </source>
</evidence>
<dbReference type="Proteomes" id="UP000019247">
    <property type="component" value="Unassembled WGS sequence"/>
</dbReference>
<evidence type="ECO:0000313" key="1">
    <source>
        <dbReference type="EMBL" id="ETY74217.1"/>
    </source>
</evidence>
<dbReference type="SUPFAM" id="SSF89447">
    <property type="entry name" value="AbrB/MazE/MraZ-like"/>
    <property type="match status" value="1"/>
</dbReference>